<dbReference type="Proteomes" id="UP000887566">
    <property type="component" value="Unplaced"/>
</dbReference>
<protein>
    <submittedName>
        <fullName evidence="3">Uncharacterized protein</fullName>
    </submittedName>
</protein>
<accession>A0A914XM04</accession>
<organism evidence="2 3">
    <name type="scientific">Plectus sambesii</name>
    <dbReference type="NCBI Taxonomy" id="2011161"/>
    <lineage>
        <taxon>Eukaryota</taxon>
        <taxon>Metazoa</taxon>
        <taxon>Ecdysozoa</taxon>
        <taxon>Nematoda</taxon>
        <taxon>Chromadorea</taxon>
        <taxon>Plectida</taxon>
        <taxon>Plectina</taxon>
        <taxon>Plectoidea</taxon>
        <taxon>Plectidae</taxon>
        <taxon>Plectus</taxon>
    </lineage>
</organism>
<name>A0A914XM04_9BILA</name>
<dbReference type="AlphaFoldDB" id="A0A914XM04"/>
<feature type="region of interest" description="Disordered" evidence="1">
    <location>
        <begin position="94"/>
        <end position="132"/>
    </location>
</feature>
<sequence length="166" mass="19216">MQMLQRCLDCDMIDLKTDHPLKLCKPETLWVRRNKAKQSIVREYDFYSSKLEFLRLRLLEQSGTKLELEAVSGLRPSYMTRVYLRKKIEDSLRQQPPNWAEKDFSLSEGDEEVDGKDDLSLSADESNEDEDWSRDLIVENASVVLGEKGRNVMSGPLKSMAEQDII</sequence>
<evidence type="ECO:0000313" key="2">
    <source>
        <dbReference type="Proteomes" id="UP000887566"/>
    </source>
</evidence>
<evidence type="ECO:0000256" key="1">
    <source>
        <dbReference type="SAM" id="MobiDB-lite"/>
    </source>
</evidence>
<proteinExistence type="predicted"/>
<dbReference type="WBParaSite" id="PSAMB.scaffold945size38306.g10002.t1">
    <property type="protein sequence ID" value="PSAMB.scaffold945size38306.g10002.t1"/>
    <property type="gene ID" value="PSAMB.scaffold945size38306.g10002"/>
</dbReference>
<evidence type="ECO:0000313" key="3">
    <source>
        <dbReference type="WBParaSite" id="PSAMB.scaffold945size38306.g10002.t1"/>
    </source>
</evidence>
<reference evidence="3" key="1">
    <citation type="submission" date="2022-11" db="UniProtKB">
        <authorList>
            <consortium name="WormBaseParasite"/>
        </authorList>
    </citation>
    <scope>IDENTIFICATION</scope>
</reference>
<keyword evidence="2" id="KW-1185">Reference proteome</keyword>